<dbReference type="Gene3D" id="3.30.70.3000">
    <property type="match status" value="1"/>
</dbReference>
<dbReference type="RefSeq" id="WP_002702919.1">
    <property type="nucleotide sequence ID" value="NZ_AAWS01000049.1"/>
</dbReference>
<dbReference type="InterPro" id="IPR025845">
    <property type="entry name" value="Thg1_C_dom"/>
</dbReference>
<evidence type="ECO:0000256" key="8">
    <source>
        <dbReference type="ARBA" id="ARBA00022741"/>
    </source>
</evidence>
<keyword evidence="7" id="KW-0479">Metal-binding</keyword>
<evidence type="ECO:0000256" key="3">
    <source>
        <dbReference type="ARBA" id="ARBA00012511"/>
    </source>
</evidence>
<evidence type="ECO:0000256" key="2">
    <source>
        <dbReference type="ARBA" id="ARBA00010113"/>
    </source>
</evidence>
<evidence type="ECO:0000256" key="7">
    <source>
        <dbReference type="ARBA" id="ARBA00022723"/>
    </source>
</evidence>
<comment type="cofactor">
    <cofactor evidence="1">
        <name>Mg(2+)</name>
        <dbReference type="ChEBI" id="CHEBI:18420"/>
    </cofactor>
</comment>
<reference evidence="13 14" key="1">
    <citation type="submission" date="2007-01" db="EMBL/GenBank/DDBJ databases">
        <authorList>
            <person name="Haygood M."/>
            <person name="Podell S."/>
            <person name="Anderson C."/>
            <person name="Hopkinson B."/>
            <person name="Roe K."/>
            <person name="Barbeau K."/>
            <person name="Gaasterland T."/>
            <person name="Ferriera S."/>
            <person name="Johnson J."/>
            <person name="Kravitz S."/>
            <person name="Beeson K."/>
            <person name="Sutton G."/>
            <person name="Rogers Y.-H."/>
            <person name="Friedman R."/>
            <person name="Frazier M."/>
            <person name="Venter J.C."/>
        </authorList>
    </citation>
    <scope>NUCLEOTIDE SEQUENCE [LARGE SCALE GENOMIC DNA]</scope>
    <source>
        <strain evidence="13 14">ATCC 23134</strain>
    </source>
</reference>
<feature type="domain" description="Thg1 C-terminal" evidence="12">
    <location>
        <begin position="134"/>
        <end position="228"/>
    </location>
</feature>
<dbReference type="eggNOG" id="COG4021">
    <property type="taxonomic scope" value="Bacteria"/>
</dbReference>
<dbReference type="EC" id="2.7.7.79" evidence="3"/>
<dbReference type="OrthoDB" id="4547336at2"/>
<comment type="similarity">
    <text evidence="2">Belongs to the tRNA(His) guanylyltransferase family.</text>
</comment>
<keyword evidence="9" id="KW-0460">Magnesium</keyword>
<dbReference type="PANTHER" id="PTHR12729:SF6">
    <property type="entry name" value="TRNA(HIS) GUANYLYLTRANSFERASE-RELATED"/>
    <property type="match status" value="1"/>
</dbReference>
<protein>
    <recommendedName>
        <fullName evidence="3">tRNA(His) guanylyltransferase</fullName>
        <ecNumber evidence="3">2.7.7.79</ecNumber>
    </recommendedName>
</protein>
<dbReference type="InterPro" id="IPR038469">
    <property type="entry name" value="tRNAHis_GuaTrfase_Thg1_sf"/>
</dbReference>
<feature type="domain" description="tRNAHis guanylyltransferase catalytic" evidence="11">
    <location>
        <begin position="8"/>
        <end position="130"/>
    </location>
</feature>
<dbReference type="PANTHER" id="PTHR12729">
    <property type="entry name" value="TRNA(HIS) GUANYLYLTRANSFERASE-RELATED"/>
    <property type="match status" value="1"/>
</dbReference>
<keyword evidence="8" id="KW-0547">Nucleotide-binding</keyword>
<dbReference type="GO" id="GO:0008193">
    <property type="term" value="F:tRNA guanylyltransferase activity"/>
    <property type="evidence" value="ECO:0007669"/>
    <property type="project" value="UniProtKB-EC"/>
</dbReference>
<sequence length="250" mass="28914">MKFDELDARMRVFESANDFLVLPNVYMVARLDGRGFTKLTKQNLSLETPFDVRFKDYMIATTTHLMTCGFKFVYGYTESDEISLLFDLEENIFGRKTRKLVSLLAAEASAKFALLINQVASFDCRISQLPRKQDVIDYFRWRNEDAFRNSLNAHCYWMLRKQGISAKKANDEVTGLSVAQKNELLFQAGINFNDLPLWQKRGVGFYWTTIDKEGFNPRTNEKVTAQRKTLVTNDALPMKDAYSNFLTDLL</sequence>
<dbReference type="EMBL" id="AAWS01000049">
    <property type="protein sequence ID" value="EAY25417.1"/>
    <property type="molecule type" value="Genomic_DNA"/>
</dbReference>
<dbReference type="Proteomes" id="UP000004095">
    <property type="component" value="Unassembled WGS sequence"/>
</dbReference>
<evidence type="ECO:0000313" key="13">
    <source>
        <dbReference type="EMBL" id="EAY25417.1"/>
    </source>
</evidence>
<name>A1ZW54_MICM2</name>
<evidence type="ECO:0000313" key="14">
    <source>
        <dbReference type="Proteomes" id="UP000004095"/>
    </source>
</evidence>
<proteinExistence type="inferred from homology"/>
<evidence type="ECO:0000259" key="12">
    <source>
        <dbReference type="Pfam" id="PF14413"/>
    </source>
</evidence>
<keyword evidence="6" id="KW-0548">Nucleotidyltransferase</keyword>
<evidence type="ECO:0000259" key="11">
    <source>
        <dbReference type="Pfam" id="PF04446"/>
    </source>
</evidence>
<dbReference type="InterPro" id="IPR007537">
    <property type="entry name" value="tRNAHis_GuaTrfase_Thg1"/>
</dbReference>
<dbReference type="GO" id="GO:0000287">
    <property type="term" value="F:magnesium ion binding"/>
    <property type="evidence" value="ECO:0007669"/>
    <property type="project" value="InterPro"/>
</dbReference>
<organism evidence="13 14">
    <name type="scientific">Microscilla marina ATCC 23134</name>
    <dbReference type="NCBI Taxonomy" id="313606"/>
    <lineage>
        <taxon>Bacteria</taxon>
        <taxon>Pseudomonadati</taxon>
        <taxon>Bacteroidota</taxon>
        <taxon>Cytophagia</taxon>
        <taxon>Cytophagales</taxon>
        <taxon>Microscillaceae</taxon>
        <taxon>Microscilla</taxon>
    </lineage>
</organism>
<evidence type="ECO:0000256" key="5">
    <source>
        <dbReference type="ARBA" id="ARBA00022694"/>
    </source>
</evidence>
<dbReference type="GO" id="GO:0006400">
    <property type="term" value="P:tRNA modification"/>
    <property type="evidence" value="ECO:0007669"/>
    <property type="project" value="InterPro"/>
</dbReference>
<keyword evidence="4" id="KW-0808">Transferase</keyword>
<accession>A1ZW54</accession>
<evidence type="ECO:0000256" key="4">
    <source>
        <dbReference type="ARBA" id="ARBA00022679"/>
    </source>
</evidence>
<dbReference type="GO" id="GO:0005525">
    <property type="term" value="F:GTP binding"/>
    <property type="evidence" value="ECO:0007669"/>
    <property type="project" value="UniProtKB-KW"/>
</dbReference>
<keyword evidence="14" id="KW-1185">Reference proteome</keyword>
<dbReference type="AlphaFoldDB" id="A1ZW54"/>
<gene>
    <name evidence="13" type="ORF">M23134_06676</name>
</gene>
<evidence type="ECO:0000256" key="10">
    <source>
        <dbReference type="ARBA" id="ARBA00023134"/>
    </source>
</evidence>
<keyword evidence="10" id="KW-0342">GTP-binding</keyword>
<dbReference type="Pfam" id="PF04446">
    <property type="entry name" value="Thg1"/>
    <property type="match status" value="1"/>
</dbReference>
<evidence type="ECO:0000256" key="9">
    <source>
        <dbReference type="ARBA" id="ARBA00022842"/>
    </source>
</evidence>
<dbReference type="InterPro" id="IPR024956">
    <property type="entry name" value="tRNAHis_GuaTrfase_cat"/>
</dbReference>
<keyword evidence="5" id="KW-0819">tRNA processing</keyword>
<evidence type="ECO:0000256" key="1">
    <source>
        <dbReference type="ARBA" id="ARBA00001946"/>
    </source>
</evidence>
<dbReference type="Pfam" id="PF14413">
    <property type="entry name" value="Thg1C"/>
    <property type="match status" value="1"/>
</dbReference>
<evidence type="ECO:0000256" key="6">
    <source>
        <dbReference type="ARBA" id="ARBA00022695"/>
    </source>
</evidence>
<comment type="caution">
    <text evidence="13">The sequence shown here is derived from an EMBL/GenBank/DDBJ whole genome shotgun (WGS) entry which is preliminary data.</text>
</comment>